<name>A0AAD6Y4F0_9AGAR</name>
<evidence type="ECO:0000313" key="2">
    <source>
        <dbReference type="EMBL" id="KAJ7193703.1"/>
    </source>
</evidence>
<dbReference type="AlphaFoldDB" id="A0AAD6Y4F0"/>
<evidence type="ECO:0000256" key="1">
    <source>
        <dbReference type="SAM" id="MobiDB-lite"/>
    </source>
</evidence>
<feature type="compositionally biased region" description="Polar residues" evidence="1">
    <location>
        <begin position="166"/>
        <end position="179"/>
    </location>
</feature>
<dbReference type="EMBL" id="JARJCW010000105">
    <property type="protein sequence ID" value="KAJ7193703.1"/>
    <property type="molecule type" value="Genomic_DNA"/>
</dbReference>
<feature type="region of interest" description="Disordered" evidence="1">
    <location>
        <begin position="1"/>
        <end position="27"/>
    </location>
</feature>
<dbReference type="Proteomes" id="UP001219525">
    <property type="component" value="Unassembled WGS sequence"/>
</dbReference>
<protein>
    <submittedName>
        <fullName evidence="2">Uncharacterized protein</fullName>
    </submittedName>
</protein>
<organism evidence="2 3">
    <name type="scientific">Mycena pura</name>
    <dbReference type="NCBI Taxonomy" id="153505"/>
    <lineage>
        <taxon>Eukaryota</taxon>
        <taxon>Fungi</taxon>
        <taxon>Dikarya</taxon>
        <taxon>Basidiomycota</taxon>
        <taxon>Agaricomycotina</taxon>
        <taxon>Agaricomycetes</taxon>
        <taxon>Agaricomycetidae</taxon>
        <taxon>Agaricales</taxon>
        <taxon>Marasmiineae</taxon>
        <taxon>Mycenaceae</taxon>
        <taxon>Mycena</taxon>
    </lineage>
</organism>
<sequence length="245" mass="26754">MHCASKPQVRGPSKRAALDSGRRVVNVSSPPHAPPFYVCCPSSTTTQSGTFSVNLEANFQQDLYIAQNAEPDDPSFDDQLFTDDENDELDANDREYEVVLGEDENYLWKDWITDEVIERKLKIVRRGKDSGRRVVNVSATCCKPWAGGACAAKSAVPQPPDDEQNSDSTHQFTRSTSPPQLTYCSTAVLGPHMHPAHVGNNTGNIVPRGAGDTTIGSSVGFFSAWSNKPVAISRKSSASDRKYAY</sequence>
<comment type="caution">
    <text evidence="2">The sequence shown here is derived from an EMBL/GenBank/DDBJ whole genome shotgun (WGS) entry which is preliminary data.</text>
</comment>
<feature type="region of interest" description="Disordered" evidence="1">
    <location>
        <begin position="152"/>
        <end position="179"/>
    </location>
</feature>
<evidence type="ECO:0000313" key="3">
    <source>
        <dbReference type="Proteomes" id="UP001219525"/>
    </source>
</evidence>
<proteinExistence type="predicted"/>
<reference evidence="2" key="1">
    <citation type="submission" date="2023-03" db="EMBL/GenBank/DDBJ databases">
        <title>Massive genome expansion in bonnet fungi (Mycena s.s.) driven by repeated elements and novel gene families across ecological guilds.</title>
        <authorList>
            <consortium name="Lawrence Berkeley National Laboratory"/>
            <person name="Harder C.B."/>
            <person name="Miyauchi S."/>
            <person name="Viragh M."/>
            <person name="Kuo A."/>
            <person name="Thoen E."/>
            <person name="Andreopoulos B."/>
            <person name="Lu D."/>
            <person name="Skrede I."/>
            <person name="Drula E."/>
            <person name="Henrissat B."/>
            <person name="Morin E."/>
            <person name="Kohler A."/>
            <person name="Barry K."/>
            <person name="LaButti K."/>
            <person name="Morin E."/>
            <person name="Salamov A."/>
            <person name="Lipzen A."/>
            <person name="Mereny Z."/>
            <person name="Hegedus B."/>
            <person name="Baldrian P."/>
            <person name="Stursova M."/>
            <person name="Weitz H."/>
            <person name="Taylor A."/>
            <person name="Grigoriev I.V."/>
            <person name="Nagy L.G."/>
            <person name="Martin F."/>
            <person name="Kauserud H."/>
        </authorList>
    </citation>
    <scope>NUCLEOTIDE SEQUENCE</scope>
    <source>
        <strain evidence="2">9144</strain>
    </source>
</reference>
<keyword evidence="3" id="KW-1185">Reference proteome</keyword>
<gene>
    <name evidence="2" type="ORF">GGX14DRAFT_405272</name>
</gene>
<accession>A0AAD6Y4F0</accession>